<evidence type="ECO:0000313" key="3">
    <source>
        <dbReference type="Proteomes" id="UP000023623"/>
    </source>
</evidence>
<proteinExistence type="predicted"/>
<organism evidence="2 3">
    <name type="scientific">Trichophyton soudanense CBS 452.61</name>
    <dbReference type="NCBI Taxonomy" id="1215331"/>
    <lineage>
        <taxon>Eukaryota</taxon>
        <taxon>Fungi</taxon>
        <taxon>Dikarya</taxon>
        <taxon>Ascomycota</taxon>
        <taxon>Pezizomycotina</taxon>
        <taxon>Eurotiomycetes</taxon>
        <taxon>Eurotiomycetidae</taxon>
        <taxon>Onygenales</taxon>
        <taxon>Arthrodermataceae</taxon>
        <taxon>Trichophyton</taxon>
    </lineage>
</organism>
<dbReference type="HOGENOM" id="CLU_2110710_0_0_1"/>
<evidence type="ECO:0000313" key="2">
    <source>
        <dbReference type="EMBL" id="EZF78921.1"/>
    </source>
</evidence>
<dbReference type="EMBL" id="KK208714">
    <property type="protein sequence ID" value="EZF78921.1"/>
    <property type="molecule type" value="Genomic_DNA"/>
</dbReference>
<reference evidence="2 3" key="1">
    <citation type="submission" date="2014-02" db="EMBL/GenBank/DDBJ databases">
        <title>The Genome Sequence of Trichophyton rubrum (morphotype soudanense) CBS 452.61.</title>
        <authorList>
            <consortium name="The Broad Institute Genomics Platform"/>
            <person name="Cuomo C.A."/>
            <person name="White T.C."/>
            <person name="Graser Y."/>
            <person name="Martinez-Rossi N."/>
            <person name="Heitman J."/>
            <person name="Young S.K."/>
            <person name="Zeng Q."/>
            <person name="Gargeya S."/>
            <person name="Abouelleil A."/>
            <person name="Alvarado L."/>
            <person name="Chapman S.B."/>
            <person name="Gainer-Dewar J."/>
            <person name="Goldberg J."/>
            <person name="Griggs A."/>
            <person name="Gujja S."/>
            <person name="Hansen M."/>
            <person name="Howarth C."/>
            <person name="Imamovic A."/>
            <person name="Larimer J."/>
            <person name="Martinez D."/>
            <person name="Murphy C."/>
            <person name="Pearson M.D."/>
            <person name="Persinoti G."/>
            <person name="Poon T."/>
            <person name="Priest M."/>
            <person name="Roberts A.D."/>
            <person name="Saif S."/>
            <person name="Shea T.D."/>
            <person name="Sykes S.N."/>
            <person name="Wortman J."/>
            <person name="Nusbaum C."/>
            <person name="Birren B."/>
        </authorList>
    </citation>
    <scope>NUCLEOTIDE SEQUENCE [LARGE SCALE GENOMIC DNA]</scope>
    <source>
        <strain evidence="2 3">CBS 452.61</strain>
    </source>
</reference>
<name>A0A022Y8R7_TRISD</name>
<evidence type="ECO:0000256" key="1">
    <source>
        <dbReference type="SAM" id="MobiDB-lite"/>
    </source>
</evidence>
<keyword evidence="3" id="KW-1185">Reference proteome</keyword>
<dbReference type="AlphaFoldDB" id="A0A022Y8R7"/>
<feature type="region of interest" description="Disordered" evidence="1">
    <location>
        <begin position="37"/>
        <end position="56"/>
    </location>
</feature>
<sequence length="115" mass="12010">MLCCGITSLAQCKILYETACGGQAQVTGQAATRAAKGAKGERQAAEEREDLPFGLASSESSESLAAAVYHSHSLCAGMVQLLAGLEQGGMGTGEMLYEARRPLEYASDARPWPLG</sequence>
<dbReference type="Proteomes" id="UP000023623">
    <property type="component" value="Unassembled WGS sequence"/>
</dbReference>
<gene>
    <name evidence="2" type="ORF">H105_00166</name>
</gene>
<accession>A0A022Y8R7</accession>
<protein>
    <submittedName>
        <fullName evidence="2">Uncharacterized protein</fullName>
    </submittedName>
</protein>